<reference evidence="4" key="1">
    <citation type="submission" date="2022-10" db="EMBL/GenBank/DDBJ databases">
        <title>The complete genomes of actinobacterial strains from the NBC collection.</title>
        <authorList>
            <person name="Joergensen T.S."/>
            <person name="Alvarez Arevalo M."/>
            <person name="Sterndorff E.B."/>
            <person name="Faurdal D."/>
            <person name="Vuksanovic O."/>
            <person name="Mourched A.-S."/>
            <person name="Charusanti P."/>
            <person name="Shaw S."/>
            <person name="Blin K."/>
            <person name="Weber T."/>
        </authorList>
    </citation>
    <scope>NUCLEOTIDE SEQUENCE</scope>
    <source>
        <strain evidence="4">NBC_00256</strain>
    </source>
</reference>
<accession>A0ABZ1SE09</accession>
<organism evidence="4 5">
    <name type="scientific">Micromonospora globbae</name>
    <dbReference type="NCBI Taxonomy" id="1894969"/>
    <lineage>
        <taxon>Bacteria</taxon>
        <taxon>Bacillati</taxon>
        <taxon>Actinomycetota</taxon>
        <taxon>Actinomycetes</taxon>
        <taxon>Micromonosporales</taxon>
        <taxon>Micromonosporaceae</taxon>
        <taxon>Micromonospora</taxon>
    </lineage>
</organism>
<keyword evidence="5" id="KW-1185">Reference proteome</keyword>
<dbReference type="Pfam" id="PF01935">
    <property type="entry name" value="DUF87"/>
    <property type="match status" value="1"/>
</dbReference>
<feature type="domain" description="TraG P-loop" evidence="3">
    <location>
        <begin position="453"/>
        <end position="548"/>
    </location>
</feature>
<dbReference type="Pfam" id="PF19044">
    <property type="entry name" value="P-loop_TraG"/>
    <property type="match status" value="1"/>
</dbReference>
<evidence type="ECO:0000259" key="2">
    <source>
        <dbReference type="Pfam" id="PF01935"/>
    </source>
</evidence>
<feature type="region of interest" description="Disordered" evidence="1">
    <location>
        <begin position="1"/>
        <end position="24"/>
    </location>
</feature>
<evidence type="ECO:0000259" key="3">
    <source>
        <dbReference type="Pfam" id="PF19044"/>
    </source>
</evidence>
<dbReference type="PANTHER" id="PTHR30121:SF6">
    <property type="entry name" value="SLR6007 PROTEIN"/>
    <property type="match status" value="1"/>
</dbReference>
<dbReference type="EMBL" id="CP108084">
    <property type="protein sequence ID" value="WUP52213.1"/>
    <property type="molecule type" value="Genomic_DNA"/>
</dbReference>
<evidence type="ECO:0000313" key="4">
    <source>
        <dbReference type="EMBL" id="WUP52213.1"/>
    </source>
</evidence>
<proteinExistence type="predicted"/>
<dbReference type="InterPro" id="IPR027417">
    <property type="entry name" value="P-loop_NTPase"/>
</dbReference>
<dbReference type="RefSeq" id="WP_328853273.1">
    <property type="nucleotide sequence ID" value="NZ_CP108084.1"/>
</dbReference>
<dbReference type="Gene3D" id="3.40.50.300">
    <property type="entry name" value="P-loop containing nucleotide triphosphate hydrolases"/>
    <property type="match status" value="1"/>
</dbReference>
<feature type="compositionally biased region" description="Basic residues" evidence="1">
    <location>
        <begin position="1"/>
        <end position="10"/>
    </location>
</feature>
<protein>
    <submittedName>
        <fullName evidence="4">DUF87 domain-containing protein</fullName>
    </submittedName>
</protein>
<gene>
    <name evidence="4" type="ORF">OG994_12140</name>
</gene>
<dbReference type="InterPro" id="IPR051162">
    <property type="entry name" value="T4SS_component"/>
</dbReference>
<dbReference type="InterPro" id="IPR002789">
    <property type="entry name" value="HerA_central"/>
</dbReference>
<dbReference type="InterPro" id="IPR043964">
    <property type="entry name" value="P-loop_TraG"/>
</dbReference>
<dbReference type="Proteomes" id="UP001432190">
    <property type="component" value="Chromosome"/>
</dbReference>
<sequence length="592" mass="62798">MNVWKPKRKSVAAGEGMPSPAAVSVTPSHVQVGDGYAATYAVSGYPAEVGPAWLDPLLSYPARVDVAVHLHPVTPQLAAPMLKRQRARLESSRRLDADQGRLGDPMVDAAAADAADLADRVARGAAKLFEVGIYVTIHARTLDELATVTAGVKSAAAGVLLDLQPATFRHQQGWIATLPIGVDPLRMRRILDTTALAAAFPLASADLAAPAPAVVAPPQGVLYGVNTTSNGVLIWNRWAQDNHNSVVLARSGAGKSYFVKLEVLRNLYQGTTVSVIDPEDEYTPLAAHVGGTVVQLGQPGVRINPLDLPADSRPDTLTRRGLYLHTLIAVMLGAPPSPTERAALDRAITATYAAAGINADPATWTRPTPLLRDLATTLAGDDDPAAGQLAARLAPWTVGTFASLFDGPTTTRGHGHLVVWSLRHLPDELRTVGTLLALDSIWSGIDAPTTGMRRRRQLVVVDEAWLLMRDGEGSRFLFRMAKAARKRAAGLCVITQDAADVLSTDLGLAVVSNAATQVLMRQSPQSIDAVSEAFHLTAGESRLLLSAPRGEGLLVAGRSRIPFRAVGSTAEHTIAVTGLRESDPRSHPPMPR</sequence>
<feature type="domain" description="Helicase HerA central" evidence="2">
    <location>
        <begin position="247"/>
        <end position="309"/>
    </location>
</feature>
<dbReference type="Gene3D" id="1.10.8.730">
    <property type="match status" value="1"/>
</dbReference>
<name>A0ABZ1SE09_9ACTN</name>
<evidence type="ECO:0000256" key="1">
    <source>
        <dbReference type="SAM" id="MobiDB-lite"/>
    </source>
</evidence>
<dbReference type="PANTHER" id="PTHR30121">
    <property type="entry name" value="UNCHARACTERIZED PROTEIN YJGR-RELATED"/>
    <property type="match status" value="1"/>
</dbReference>
<dbReference type="SUPFAM" id="SSF52540">
    <property type="entry name" value="P-loop containing nucleoside triphosphate hydrolases"/>
    <property type="match status" value="1"/>
</dbReference>
<evidence type="ECO:0000313" key="5">
    <source>
        <dbReference type="Proteomes" id="UP001432190"/>
    </source>
</evidence>